<evidence type="ECO:0000259" key="8">
    <source>
        <dbReference type="Pfam" id="PF02163"/>
    </source>
</evidence>
<reference evidence="9 12" key="2">
    <citation type="submission" date="2019-07" db="EMBL/GenBank/DDBJ databases">
        <title>Whole genome shotgun sequence of Halomonas cupida NBRC 102219.</title>
        <authorList>
            <person name="Hosoyama A."/>
            <person name="Uohara A."/>
            <person name="Ohji S."/>
            <person name="Ichikawa N."/>
        </authorList>
    </citation>
    <scope>NUCLEOTIDE SEQUENCE [LARGE SCALE GENOMIC DNA]</scope>
    <source>
        <strain evidence="9 12">NBRC 102219</strain>
    </source>
</reference>
<evidence type="ECO:0000256" key="6">
    <source>
        <dbReference type="ARBA" id="ARBA00023136"/>
    </source>
</evidence>
<dbReference type="PANTHER" id="PTHR13325">
    <property type="entry name" value="PROTEASE M50 MEMBRANE-BOUND TRANSCRIPTION FACTOR SITE 2 PROTEASE"/>
    <property type="match status" value="1"/>
</dbReference>
<feature type="transmembrane region" description="Helical" evidence="7">
    <location>
        <begin position="185"/>
        <end position="204"/>
    </location>
</feature>
<comment type="subcellular location">
    <subcellularLocation>
        <location evidence="2">Endomembrane system</location>
        <topology evidence="2">Multi-pass membrane protein</topology>
    </subcellularLocation>
</comment>
<feature type="transmembrane region" description="Helical" evidence="7">
    <location>
        <begin position="358"/>
        <end position="385"/>
    </location>
</feature>
<evidence type="ECO:0000256" key="1">
    <source>
        <dbReference type="ARBA" id="ARBA00001947"/>
    </source>
</evidence>
<feature type="transmembrane region" description="Helical" evidence="7">
    <location>
        <begin position="391"/>
        <end position="412"/>
    </location>
</feature>
<dbReference type="RefSeq" id="WP_073433086.1">
    <property type="nucleotide sequence ID" value="NZ_BJXU01000091.1"/>
</dbReference>
<dbReference type="GO" id="GO:0016020">
    <property type="term" value="C:membrane"/>
    <property type="evidence" value="ECO:0007669"/>
    <property type="project" value="InterPro"/>
</dbReference>
<feature type="transmembrane region" description="Helical" evidence="7">
    <location>
        <begin position="254"/>
        <end position="277"/>
    </location>
</feature>
<accession>A0A1M6ZGQ2</accession>
<keyword evidence="12" id="KW-1185">Reference proteome</keyword>
<dbReference type="Proteomes" id="UP000184123">
    <property type="component" value="Unassembled WGS sequence"/>
</dbReference>
<comment type="cofactor">
    <cofactor evidence="1">
        <name>Zn(2+)</name>
        <dbReference type="ChEBI" id="CHEBI:29105"/>
    </cofactor>
</comment>
<gene>
    <name evidence="9" type="ORF">HCU01_23190</name>
    <name evidence="10" type="ORF">SAMN05660971_00109</name>
</gene>
<keyword evidence="6 7" id="KW-0472">Membrane</keyword>
<dbReference type="InterPro" id="IPR001193">
    <property type="entry name" value="MBTPS2"/>
</dbReference>
<keyword evidence="4 7" id="KW-0812">Transmembrane</keyword>
<dbReference type="Proteomes" id="UP000321726">
    <property type="component" value="Unassembled WGS sequence"/>
</dbReference>
<dbReference type="EMBL" id="BJXU01000091">
    <property type="protein sequence ID" value="GEN24370.1"/>
    <property type="molecule type" value="Genomic_DNA"/>
</dbReference>
<dbReference type="InterPro" id="IPR008915">
    <property type="entry name" value="Peptidase_M50"/>
</dbReference>
<dbReference type="EMBL" id="FRCA01000001">
    <property type="protein sequence ID" value="SHL29672.1"/>
    <property type="molecule type" value="Genomic_DNA"/>
</dbReference>
<dbReference type="OrthoDB" id="9759690at2"/>
<dbReference type="GO" id="GO:0004222">
    <property type="term" value="F:metalloendopeptidase activity"/>
    <property type="evidence" value="ECO:0007669"/>
    <property type="project" value="InterPro"/>
</dbReference>
<evidence type="ECO:0000256" key="4">
    <source>
        <dbReference type="ARBA" id="ARBA00022692"/>
    </source>
</evidence>
<evidence type="ECO:0000313" key="12">
    <source>
        <dbReference type="Proteomes" id="UP000321726"/>
    </source>
</evidence>
<dbReference type="Gene3D" id="2.40.50.100">
    <property type="match status" value="1"/>
</dbReference>
<keyword evidence="10" id="KW-0378">Hydrolase</keyword>
<comment type="similarity">
    <text evidence="3">Belongs to the peptidase M50B family.</text>
</comment>
<evidence type="ECO:0000313" key="10">
    <source>
        <dbReference type="EMBL" id="SHL29672.1"/>
    </source>
</evidence>
<evidence type="ECO:0000256" key="2">
    <source>
        <dbReference type="ARBA" id="ARBA00004127"/>
    </source>
</evidence>
<proteinExistence type="inferred from homology"/>
<dbReference type="Pfam" id="PF02163">
    <property type="entry name" value="Peptidase_M50"/>
    <property type="match status" value="1"/>
</dbReference>
<dbReference type="GO" id="GO:0005737">
    <property type="term" value="C:cytoplasm"/>
    <property type="evidence" value="ECO:0007669"/>
    <property type="project" value="TreeGrafter"/>
</dbReference>
<name>A0A1M6ZGQ2_9GAMM</name>
<dbReference type="CDD" id="cd05709">
    <property type="entry name" value="S2P-M50"/>
    <property type="match status" value="1"/>
</dbReference>
<organism evidence="10 11">
    <name type="scientific">Halomonas cupida</name>
    <dbReference type="NCBI Taxonomy" id="44933"/>
    <lineage>
        <taxon>Bacteria</taxon>
        <taxon>Pseudomonadati</taxon>
        <taxon>Pseudomonadota</taxon>
        <taxon>Gammaproteobacteria</taxon>
        <taxon>Oceanospirillales</taxon>
        <taxon>Halomonadaceae</taxon>
        <taxon>Halomonas</taxon>
    </lineage>
</organism>
<keyword evidence="10" id="KW-0645">Protease</keyword>
<dbReference type="GO" id="GO:0012505">
    <property type="term" value="C:endomembrane system"/>
    <property type="evidence" value="ECO:0007669"/>
    <property type="project" value="UniProtKB-SubCell"/>
</dbReference>
<feature type="transmembrane region" description="Helical" evidence="7">
    <location>
        <begin position="283"/>
        <end position="303"/>
    </location>
</feature>
<dbReference type="STRING" id="44933.SAMN05660971_00109"/>
<evidence type="ECO:0000256" key="3">
    <source>
        <dbReference type="ARBA" id="ARBA00007931"/>
    </source>
</evidence>
<evidence type="ECO:0000313" key="9">
    <source>
        <dbReference type="EMBL" id="GEN24370.1"/>
    </source>
</evidence>
<dbReference type="GO" id="GO:0031293">
    <property type="term" value="P:membrane protein intracellular domain proteolysis"/>
    <property type="evidence" value="ECO:0007669"/>
    <property type="project" value="TreeGrafter"/>
</dbReference>
<sequence length="710" mass="79544">MLPANSDSGAPDELPLPPLRQDLKLIRGGAEGADDQRWKIHDPLSDQFYEVSQDVIDILSLWYLGQAQRIVDQLQRGLHHDIGLEAVTEVLEFLRQHELLQAQPGESYTRAADRIKAGKGRWFSKVLHGYLFFRVPLTRPARFLRATMPLASLFFQPLFWGITALAAMIGLFLVSRQWESFVTTLPQMFSVSGVVAFSLSLVVVKTLHELGHGYAATRSGVHVTTTGVAFIVMMPVLYTDTTDAWRLSSRRKRVLIDVAGIAVELIIAVYATLAWVFLPDGPVRYVVFALATTGWLVSLLVNVNPLMRFDGYYLFSDLVGVANLQERSFAMGRWWLREALFGYGDEIPEETTASRRRLFIGFAFAVWIYRFFLFLGIAVLVYHFFFKVLGLFLFLVEISWFIVLPISRELLVWWQRRRDVGHRVVVTMIAGLSVLAVLIVPLPFTVRAPAVLGSAEQHPVYTPHPARIEQVLVDVGDRVVKGQPLVQLSDPELSQRIAAAVERRYLLKARLDRRSADQQDRAESLVLDSELVSVEQELDGLKREQQQLQLKSHIDGVVVQRDDNLHTGRWVNDSTRLLLVAQPRALVVQGYINSDELNRVHPGQAGSFVDQQFVLPPLNIEIDEVAGAAADSLDNWMLASVHGGSVPSRMDGETAHAEGAEFSLTAHVTGDSPASLTELRGEMQFRGEPISLAARGFNQIIKVLLREMSA</sequence>
<dbReference type="AlphaFoldDB" id="A0A1M6ZGQ2"/>
<evidence type="ECO:0000256" key="5">
    <source>
        <dbReference type="ARBA" id="ARBA00022989"/>
    </source>
</evidence>
<evidence type="ECO:0000313" key="11">
    <source>
        <dbReference type="Proteomes" id="UP000184123"/>
    </source>
</evidence>
<feature type="transmembrane region" description="Helical" evidence="7">
    <location>
        <begin position="424"/>
        <end position="444"/>
    </location>
</feature>
<keyword evidence="5 7" id="KW-1133">Transmembrane helix</keyword>
<protein>
    <submittedName>
        <fullName evidence="10">Putative peptide zinc metalloprotease protein</fullName>
    </submittedName>
</protein>
<feature type="transmembrane region" description="Helical" evidence="7">
    <location>
        <begin position="150"/>
        <end position="173"/>
    </location>
</feature>
<evidence type="ECO:0000256" key="7">
    <source>
        <dbReference type="SAM" id="Phobius"/>
    </source>
</evidence>
<feature type="domain" description="Peptidase M50" evidence="8">
    <location>
        <begin position="196"/>
        <end position="288"/>
    </location>
</feature>
<dbReference type="PANTHER" id="PTHR13325:SF3">
    <property type="entry name" value="MEMBRANE-BOUND TRANSCRIPTION FACTOR SITE-2 PROTEASE"/>
    <property type="match status" value="1"/>
</dbReference>
<reference evidence="10 11" key="1">
    <citation type="submission" date="2016-11" db="EMBL/GenBank/DDBJ databases">
        <authorList>
            <person name="Jaros S."/>
            <person name="Januszkiewicz K."/>
            <person name="Wedrychowicz H."/>
        </authorList>
    </citation>
    <scope>NUCLEOTIDE SEQUENCE [LARGE SCALE GENOMIC DNA]</scope>
    <source>
        <strain evidence="10 11">DSM 4740</strain>
    </source>
</reference>
<keyword evidence="10" id="KW-0482">Metalloprotease</keyword>